<comment type="caution">
    <text evidence="1">The sequence shown here is derived from an EMBL/GenBank/DDBJ whole genome shotgun (WGS) entry which is preliminary data.</text>
</comment>
<name>A0A5B7KPW1_PORTR</name>
<protein>
    <submittedName>
        <fullName evidence="1">Uncharacterized protein</fullName>
    </submittedName>
</protein>
<dbReference type="Proteomes" id="UP000324222">
    <property type="component" value="Unassembled WGS sequence"/>
</dbReference>
<sequence>MVPTSLASPQPPPKIRFPHELLIQIKTFFK</sequence>
<organism evidence="1 2">
    <name type="scientific">Portunus trituberculatus</name>
    <name type="common">Swimming crab</name>
    <name type="synonym">Neptunus trituberculatus</name>
    <dbReference type="NCBI Taxonomy" id="210409"/>
    <lineage>
        <taxon>Eukaryota</taxon>
        <taxon>Metazoa</taxon>
        <taxon>Ecdysozoa</taxon>
        <taxon>Arthropoda</taxon>
        <taxon>Crustacea</taxon>
        <taxon>Multicrustacea</taxon>
        <taxon>Malacostraca</taxon>
        <taxon>Eumalacostraca</taxon>
        <taxon>Eucarida</taxon>
        <taxon>Decapoda</taxon>
        <taxon>Pleocyemata</taxon>
        <taxon>Brachyura</taxon>
        <taxon>Eubrachyura</taxon>
        <taxon>Portunoidea</taxon>
        <taxon>Portunidae</taxon>
        <taxon>Portuninae</taxon>
        <taxon>Portunus</taxon>
    </lineage>
</organism>
<evidence type="ECO:0000313" key="2">
    <source>
        <dbReference type="Proteomes" id="UP000324222"/>
    </source>
</evidence>
<dbReference type="AlphaFoldDB" id="A0A5B7KPW1"/>
<dbReference type="EMBL" id="VSRR010153719">
    <property type="protein sequence ID" value="MPD06925.1"/>
    <property type="molecule type" value="Genomic_DNA"/>
</dbReference>
<accession>A0A5B7KPW1</accession>
<evidence type="ECO:0000313" key="1">
    <source>
        <dbReference type="EMBL" id="MPD06925.1"/>
    </source>
</evidence>
<proteinExistence type="predicted"/>
<keyword evidence="2" id="KW-1185">Reference proteome</keyword>
<gene>
    <name evidence="1" type="ORF">E2C01_102762</name>
</gene>
<reference evidence="1 2" key="1">
    <citation type="submission" date="2019-05" db="EMBL/GenBank/DDBJ databases">
        <title>Another draft genome of Portunus trituberculatus and its Hox gene families provides insights of decapod evolution.</title>
        <authorList>
            <person name="Jeong J.-H."/>
            <person name="Song I."/>
            <person name="Kim S."/>
            <person name="Choi T."/>
            <person name="Kim D."/>
            <person name="Ryu S."/>
            <person name="Kim W."/>
        </authorList>
    </citation>
    <scope>NUCLEOTIDE SEQUENCE [LARGE SCALE GENOMIC DNA]</scope>
    <source>
        <tissue evidence="1">Muscle</tissue>
    </source>
</reference>